<dbReference type="EMBL" id="BAAAPO010000026">
    <property type="protein sequence ID" value="GAA1793781.1"/>
    <property type="molecule type" value="Genomic_DNA"/>
</dbReference>
<keyword evidence="2" id="KW-1185">Reference proteome</keyword>
<evidence type="ECO:0000313" key="1">
    <source>
        <dbReference type="EMBL" id="GAA1793781.1"/>
    </source>
</evidence>
<accession>A0ABN2LMJ7</accession>
<reference evidence="1 2" key="1">
    <citation type="journal article" date="2019" name="Int. J. Syst. Evol. Microbiol.">
        <title>The Global Catalogue of Microorganisms (GCM) 10K type strain sequencing project: providing services to taxonomists for standard genome sequencing and annotation.</title>
        <authorList>
            <consortium name="The Broad Institute Genomics Platform"/>
            <consortium name="The Broad Institute Genome Sequencing Center for Infectious Disease"/>
            <person name="Wu L."/>
            <person name="Ma J."/>
        </authorList>
    </citation>
    <scope>NUCLEOTIDE SEQUENCE [LARGE SCALE GENOMIC DNA]</scope>
    <source>
        <strain evidence="1 2">JCM 15592</strain>
    </source>
</reference>
<proteinExistence type="predicted"/>
<comment type="caution">
    <text evidence="1">The sequence shown here is derived from an EMBL/GenBank/DDBJ whole genome shotgun (WGS) entry which is preliminary data.</text>
</comment>
<evidence type="ECO:0000313" key="2">
    <source>
        <dbReference type="Proteomes" id="UP001499938"/>
    </source>
</evidence>
<dbReference type="Proteomes" id="UP001499938">
    <property type="component" value="Unassembled WGS sequence"/>
</dbReference>
<name>A0ABN2LMJ7_9MICO</name>
<protein>
    <recommendedName>
        <fullName evidence="3">Cell wall-binding repeat-containing protein</fullName>
    </recommendedName>
</protein>
<sequence length="277" mass="28252">MATAYLASGEVYTDALSGAPVAGMTDVPVLLTKRDGLPSDISGELSRLNPGRVVVLEGPNTITDSVAAQAASAAGAPSERWSGADRFATSAAISAESYEPGVDTVYVASGRVFTDALSGAPVAGKNAGPVLLVDTDNLPDAIATELTRLAPRRIVVLGGTNTITSAVEATLGAYASAVERWAGPDRFSTSAVITRLSYDPGVGTVYIASGRVFSDALSGAPVAGMTAGPVLLTDTTKLPESVAAELMRLEPKRIVVLGGPNTISYAVQARLSNFVTP</sequence>
<dbReference type="PANTHER" id="PTHR30032">
    <property type="entry name" value="N-ACETYLMURAMOYL-L-ALANINE AMIDASE-RELATED"/>
    <property type="match status" value="1"/>
</dbReference>
<dbReference type="PANTHER" id="PTHR30032:SF4">
    <property type="entry name" value="AMIDASE ENHANCER"/>
    <property type="match status" value="1"/>
</dbReference>
<dbReference type="Pfam" id="PF04122">
    <property type="entry name" value="CW_binding_2"/>
    <property type="match status" value="3"/>
</dbReference>
<evidence type="ECO:0008006" key="3">
    <source>
        <dbReference type="Google" id="ProtNLM"/>
    </source>
</evidence>
<gene>
    <name evidence="1" type="ORF">GCM10009811_18220</name>
</gene>
<dbReference type="InterPro" id="IPR051922">
    <property type="entry name" value="Bact_Sporulation_Assoc"/>
</dbReference>
<organism evidence="1 2">
    <name type="scientific">Nostocoides veronense</name>
    <dbReference type="NCBI Taxonomy" id="330836"/>
    <lineage>
        <taxon>Bacteria</taxon>
        <taxon>Bacillati</taxon>
        <taxon>Actinomycetota</taxon>
        <taxon>Actinomycetes</taxon>
        <taxon>Micrococcales</taxon>
        <taxon>Intrasporangiaceae</taxon>
        <taxon>Nostocoides</taxon>
    </lineage>
</organism>
<dbReference type="InterPro" id="IPR007253">
    <property type="entry name" value="Cell_wall-bd_2"/>
</dbReference>